<evidence type="ECO:0000259" key="1">
    <source>
        <dbReference type="SMART" id="SM00382"/>
    </source>
</evidence>
<dbReference type="PANTHER" id="PTHR37291:SF1">
    <property type="entry name" value="TYPE IV METHYL-DIRECTED RESTRICTION ENZYME ECOKMCRB SUBUNIT"/>
    <property type="match status" value="1"/>
</dbReference>
<reference evidence="3" key="2">
    <citation type="submission" date="2016-01" db="EMBL/GenBank/DDBJ databases">
        <title>Six Aerococcus type strain genome sequencing and assembly using PacBio and Illumina Hiseq.</title>
        <authorList>
            <person name="Carkaci D."/>
            <person name="Dargis R."/>
            <person name="Nielsen X.C."/>
            <person name="Skovgaard O."/>
            <person name="Fuursted K."/>
            <person name="Christensen J.J."/>
        </authorList>
    </citation>
    <scope>NUCLEOTIDE SEQUENCE [LARGE SCALE GENOMIC DNA]</scope>
    <source>
        <strain evidence="3">CCUG4311</strain>
    </source>
</reference>
<dbReference type="EMBL" id="CP014164">
    <property type="protein sequence ID" value="AMC01905.1"/>
    <property type="molecule type" value="Genomic_DNA"/>
</dbReference>
<dbReference type="PANTHER" id="PTHR37291">
    <property type="entry name" value="5-METHYLCYTOSINE-SPECIFIC RESTRICTION ENZYME B"/>
    <property type="match status" value="1"/>
</dbReference>
<dbReference type="GO" id="GO:0005524">
    <property type="term" value="F:ATP binding"/>
    <property type="evidence" value="ECO:0007669"/>
    <property type="project" value="InterPro"/>
</dbReference>
<dbReference type="AlphaFoldDB" id="A0AAU8U6M9"/>
<dbReference type="Gene3D" id="3.30.920.90">
    <property type="match status" value="1"/>
</dbReference>
<dbReference type="KEGG" id="avs:AWM76_00630"/>
<evidence type="ECO:0000313" key="3">
    <source>
        <dbReference type="Proteomes" id="UP000066986"/>
    </source>
</evidence>
<dbReference type="SUPFAM" id="SSF52540">
    <property type="entry name" value="P-loop containing nucleoside triphosphate hydrolases"/>
    <property type="match status" value="1"/>
</dbReference>
<name>A0AAU8U6M9_9LACT</name>
<accession>A0AAU8U6M9</accession>
<dbReference type="Pfam" id="PF07728">
    <property type="entry name" value="AAA_5"/>
    <property type="match status" value="2"/>
</dbReference>
<organism evidence="2 3">
    <name type="scientific">Aerococcus viridans</name>
    <dbReference type="NCBI Taxonomy" id="1377"/>
    <lineage>
        <taxon>Bacteria</taxon>
        <taxon>Bacillati</taxon>
        <taxon>Bacillota</taxon>
        <taxon>Bacilli</taxon>
        <taxon>Lactobacillales</taxon>
        <taxon>Aerococcaceae</taxon>
        <taxon>Aerococcus</taxon>
    </lineage>
</organism>
<evidence type="ECO:0000313" key="2">
    <source>
        <dbReference type="EMBL" id="AMC01905.1"/>
    </source>
</evidence>
<dbReference type="InterPro" id="IPR003593">
    <property type="entry name" value="AAA+_ATPase"/>
</dbReference>
<sequence length="756" mass="87367">MIADAAIQYPESKNGPFAGAPIGQVIKEEIPEALRNKLSLTDYVIKGNIGNENFASIPWIAIMDKEITTSTRKGFYIVFLFSSDGQRIYLTLNQGITYFDEKKYKRPKVKEISNKIYETFPSSTPLKMDIELNSNTPLGKGYESTTISAFEYDTSNMPSEEKLLSDLSSLLDDYSELKQFFVDNDNDLEKFYSAIIGNGTSDKYKEFKYLLSRFVEQANSNLQNKNNRKTSLGIEGFEDNNFRYSTGYDQLTIDGVEYHIHLFSTGSYGPNNGEGSTMVPYICHRLANGNWSNIRVTFQNSHMTSLRLVEWNQNSKTNKERNISFFVDDLDLFSNAEPNDNLKKLYKEFVFPKVEEKNMRGNDKINELADKLEKSKNIILRGAPGTGKTYLARQIAALLIGEDEDKLNESEQFGFVQFHPSYDYTDFVEGLRPVADDDQEQVSFKLRDGIFKRFCKEAKKSGISGEVDNFDDAWEQLINAINESEEDYMMTGSTVPATLNSKKSIKFKTPVATKETVYKLYRGEDTNLKYETYQKIVLNHLTDSFGLKPFKEGETTRNEKKKYVFVIDEINRGEISKIFGELFFSIDPGYRGKEEYGVYTQYSNLHIDSNEKFYIPDSVYIIGTMNDIDRSVDSFDFAMRRRFRFIELQAEDTTYMWQGQLDETKIEEATDRLVSLNKQISNTDDLDSNYHIGPSYFLKLPELDYDYNVLWADYLQPLLEEYLRGSYEEQEKLEAMKNAYDLIHQTDEEFADEDRR</sequence>
<dbReference type="Gene3D" id="3.40.50.300">
    <property type="entry name" value="P-loop containing nucleotide triphosphate hydrolases"/>
    <property type="match status" value="2"/>
</dbReference>
<dbReference type="InterPro" id="IPR011704">
    <property type="entry name" value="ATPase_dyneun-rel_AAA"/>
</dbReference>
<dbReference type="InterPro" id="IPR027417">
    <property type="entry name" value="P-loop_NTPase"/>
</dbReference>
<dbReference type="GO" id="GO:0016887">
    <property type="term" value="F:ATP hydrolysis activity"/>
    <property type="evidence" value="ECO:0007669"/>
    <property type="project" value="InterPro"/>
</dbReference>
<gene>
    <name evidence="2" type="ORF">AWM76_00630</name>
</gene>
<feature type="domain" description="AAA+ ATPase" evidence="1">
    <location>
        <begin position="374"/>
        <end position="651"/>
    </location>
</feature>
<proteinExistence type="predicted"/>
<reference evidence="2 3" key="1">
    <citation type="journal article" date="2016" name="Genome Announc.">
        <title>Complete Genome Sequences of Aerococcus christensenii CCUG 28831T, Aerococcus sanguinicola CCUG 43001T, Aerococcus urinae CCUG 36881T, Aerococcus urinaeequi CCUG 28094T, Aerococcus urinaehominis CCUG 42038 BT, and Aerococcus viridans CCUG 4311T.</title>
        <authorList>
            <person name="Carkaci D."/>
            <person name="Dargis R."/>
            <person name="Nielsen X.C."/>
            <person name="Skovgaard O."/>
            <person name="Fuursted K."/>
            <person name="Christensen J.J."/>
        </authorList>
    </citation>
    <scope>NUCLEOTIDE SEQUENCE [LARGE SCALE GENOMIC DNA]</scope>
    <source>
        <strain evidence="2 3">CCUG4311</strain>
    </source>
</reference>
<dbReference type="InterPro" id="IPR021961">
    <property type="entry name" value="McrB_DNA-bd"/>
</dbReference>
<dbReference type="SMART" id="SM00382">
    <property type="entry name" value="AAA"/>
    <property type="match status" value="1"/>
</dbReference>
<dbReference type="REBASE" id="137654">
    <property type="entry name" value="Avi4311McrBCP"/>
</dbReference>
<dbReference type="Pfam" id="PF12102">
    <property type="entry name" value="MrcB_N"/>
    <property type="match status" value="1"/>
</dbReference>
<dbReference type="InterPro" id="IPR052934">
    <property type="entry name" value="Methyl-DNA_Rec/Restrict_Enz"/>
</dbReference>
<protein>
    <submittedName>
        <fullName evidence="2">AAA family ATPase</fullName>
    </submittedName>
</protein>
<dbReference type="Proteomes" id="UP000066986">
    <property type="component" value="Chromosome"/>
</dbReference>